<name>A0A5S9MWS6_9GAMM</name>
<dbReference type="Pfam" id="PF01464">
    <property type="entry name" value="SLT"/>
    <property type="match status" value="1"/>
</dbReference>
<keyword evidence="5" id="KW-1185">Reference proteome</keyword>
<dbReference type="PANTHER" id="PTHR37423">
    <property type="entry name" value="SOLUBLE LYTIC MUREIN TRANSGLYCOSYLASE-RELATED"/>
    <property type="match status" value="1"/>
</dbReference>
<reference evidence="4 5" key="1">
    <citation type="submission" date="2019-11" db="EMBL/GenBank/DDBJ databases">
        <authorList>
            <person name="Holert J."/>
        </authorList>
    </citation>
    <scope>NUCLEOTIDE SEQUENCE [LARGE SCALE GENOMIC DNA]</scope>
    <source>
        <strain evidence="4">SB11_3</strain>
    </source>
</reference>
<organism evidence="4 5">
    <name type="scientific">BD1-7 clade bacterium</name>
    <dbReference type="NCBI Taxonomy" id="2029982"/>
    <lineage>
        <taxon>Bacteria</taxon>
        <taxon>Pseudomonadati</taxon>
        <taxon>Pseudomonadota</taxon>
        <taxon>Gammaproteobacteria</taxon>
        <taxon>Cellvibrionales</taxon>
        <taxon>Spongiibacteraceae</taxon>
        <taxon>BD1-7 clade</taxon>
    </lineage>
</organism>
<dbReference type="AlphaFoldDB" id="A0A5S9MWS6"/>
<evidence type="ECO:0000259" key="3">
    <source>
        <dbReference type="Pfam" id="PF01464"/>
    </source>
</evidence>
<proteinExistence type="inferred from homology"/>
<dbReference type="InterPro" id="IPR008258">
    <property type="entry name" value="Transglycosylase_SLT_dom_1"/>
</dbReference>
<dbReference type="SUPFAM" id="SSF53955">
    <property type="entry name" value="Lysozyme-like"/>
    <property type="match status" value="1"/>
</dbReference>
<evidence type="ECO:0000313" key="4">
    <source>
        <dbReference type="EMBL" id="CAA0081375.1"/>
    </source>
</evidence>
<protein>
    <submittedName>
        <fullName evidence="4">Membrane-bound lytic murein transglycosylase C</fullName>
    </submittedName>
</protein>
<sequence>MRSSLNQLIRLLLISISLSVFNAQAADKPSRQQERDELRAFLKQTIAESSSFTDKFEAEVWLVSQSARLRRYIKDHEHRLSLLKAIHREAKKASLNPDIVLAVIQIESAFDNYAISRVGAQGLMQVMPFWKDEIGRPEDNLTHIDTNLSYGCRILQYYIQREKGKGGLSMALARYNGSYPRTVYTEKVMNAWKGRWDTGP</sequence>
<comment type="similarity">
    <text evidence="1">Belongs to the transglycosylase Slt family.</text>
</comment>
<evidence type="ECO:0000256" key="2">
    <source>
        <dbReference type="SAM" id="SignalP"/>
    </source>
</evidence>
<feature type="signal peptide" evidence="2">
    <location>
        <begin position="1"/>
        <end position="25"/>
    </location>
</feature>
<dbReference type="CDD" id="cd00254">
    <property type="entry name" value="LT-like"/>
    <property type="match status" value="1"/>
</dbReference>
<gene>
    <name evidence="4" type="primary">mltC</name>
    <name evidence="4" type="ORF">OPDIPICF_00301</name>
</gene>
<dbReference type="EMBL" id="CACSIO010000001">
    <property type="protein sequence ID" value="CAA0081375.1"/>
    <property type="molecule type" value="Genomic_DNA"/>
</dbReference>
<evidence type="ECO:0000256" key="1">
    <source>
        <dbReference type="ARBA" id="ARBA00007734"/>
    </source>
</evidence>
<keyword evidence="2" id="KW-0732">Signal</keyword>
<dbReference type="InterPro" id="IPR023346">
    <property type="entry name" value="Lysozyme-like_dom_sf"/>
</dbReference>
<dbReference type="OrthoDB" id="92254at2"/>
<feature type="chain" id="PRO_5024861414" evidence="2">
    <location>
        <begin position="26"/>
        <end position="200"/>
    </location>
</feature>
<dbReference type="Proteomes" id="UP000441399">
    <property type="component" value="Unassembled WGS sequence"/>
</dbReference>
<feature type="domain" description="Transglycosylase SLT" evidence="3">
    <location>
        <begin position="86"/>
        <end position="177"/>
    </location>
</feature>
<dbReference type="PANTHER" id="PTHR37423:SF2">
    <property type="entry name" value="MEMBRANE-BOUND LYTIC MUREIN TRANSGLYCOSYLASE C"/>
    <property type="match status" value="1"/>
</dbReference>
<evidence type="ECO:0000313" key="5">
    <source>
        <dbReference type="Proteomes" id="UP000441399"/>
    </source>
</evidence>
<accession>A0A5S9MWS6</accession>
<dbReference type="Gene3D" id="1.10.530.10">
    <property type="match status" value="1"/>
</dbReference>